<dbReference type="Proteomes" id="UP000246303">
    <property type="component" value="Unassembled WGS sequence"/>
</dbReference>
<reference evidence="1 2" key="1">
    <citation type="submission" date="2018-05" db="EMBL/GenBank/DDBJ databases">
        <title>Genetic diversity of glacier-inhabiting Cryobacterium bacteria in China and description of Cryobacterium mengkeensis sp. nov. and Arthrobacter glacialis sp. nov.</title>
        <authorList>
            <person name="Liu Q."/>
            <person name="Xin Y.-H."/>
        </authorList>
    </citation>
    <scope>NUCLEOTIDE SEQUENCE [LARGE SCALE GENOMIC DNA]</scope>
    <source>
        <strain evidence="1 2">GP3</strain>
    </source>
</reference>
<evidence type="ECO:0000313" key="2">
    <source>
        <dbReference type="Proteomes" id="UP000246303"/>
    </source>
</evidence>
<keyword evidence="2" id="KW-1185">Reference proteome</keyword>
<proteinExistence type="predicted"/>
<dbReference type="RefSeq" id="WP_110104737.1">
    <property type="nucleotide sequence ID" value="NZ_JACBZZ010000001.1"/>
</dbReference>
<evidence type="ECO:0000313" key="1">
    <source>
        <dbReference type="EMBL" id="PXA69452.1"/>
    </source>
</evidence>
<protein>
    <submittedName>
        <fullName evidence="1">Uncharacterized protein</fullName>
    </submittedName>
</protein>
<dbReference type="EMBL" id="QHLZ01000001">
    <property type="protein sequence ID" value="PXA69452.1"/>
    <property type="molecule type" value="Genomic_DNA"/>
</dbReference>
<dbReference type="AlphaFoldDB" id="A0A2V3DY11"/>
<organism evidence="1 2">
    <name type="scientific">Arthrobacter psychrochitiniphilus</name>
    <dbReference type="NCBI Taxonomy" id="291045"/>
    <lineage>
        <taxon>Bacteria</taxon>
        <taxon>Bacillati</taxon>
        <taxon>Actinomycetota</taxon>
        <taxon>Actinomycetes</taxon>
        <taxon>Micrococcales</taxon>
        <taxon>Micrococcaceae</taxon>
        <taxon>Arthrobacter</taxon>
    </lineage>
</organism>
<accession>A0A2V3DY11</accession>
<name>A0A2V3DY11_9MICC</name>
<comment type="caution">
    <text evidence="1">The sequence shown here is derived from an EMBL/GenBank/DDBJ whole genome shotgun (WGS) entry which is preliminary data.</text>
</comment>
<gene>
    <name evidence="1" type="ORF">CVS29_02575</name>
</gene>
<sequence>MAYLSNSNHAPEPTSAKEIPALKARGNVGGAVAITVIGWLVFSPAFLVFAGFSLMAALMSSGNGDSNNSNFYGQSFFVGASAVASPLLLGMALYRRSTGLLIFGALATIPAILGLIHVATG</sequence>